<reference evidence="2 4" key="1">
    <citation type="journal article" date="2011" name="Nature">
        <title>The Medicago genome provides insight into the evolution of rhizobial symbioses.</title>
        <authorList>
            <person name="Young N.D."/>
            <person name="Debelle F."/>
            <person name="Oldroyd G.E."/>
            <person name="Geurts R."/>
            <person name="Cannon S.B."/>
            <person name="Udvardi M.K."/>
            <person name="Benedito V.A."/>
            <person name="Mayer K.F."/>
            <person name="Gouzy J."/>
            <person name="Schoof H."/>
            <person name="Van de Peer Y."/>
            <person name="Proost S."/>
            <person name="Cook D.R."/>
            <person name="Meyers B.C."/>
            <person name="Spannagl M."/>
            <person name="Cheung F."/>
            <person name="De Mita S."/>
            <person name="Krishnakumar V."/>
            <person name="Gundlach H."/>
            <person name="Zhou S."/>
            <person name="Mudge J."/>
            <person name="Bharti A.K."/>
            <person name="Murray J.D."/>
            <person name="Naoumkina M.A."/>
            <person name="Rosen B."/>
            <person name="Silverstein K.A."/>
            <person name="Tang H."/>
            <person name="Rombauts S."/>
            <person name="Zhao P.X."/>
            <person name="Zhou P."/>
            <person name="Barbe V."/>
            <person name="Bardou P."/>
            <person name="Bechner M."/>
            <person name="Bellec A."/>
            <person name="Berger A."/>
            <person name="Berges H."/>
            <person name="Bidwell S."/>
            <person name="Bisseling T."/>
            <person name="Choisne N."/>
            <person name="Couloux A."/>
            <person name="Denny R."/>
            <person name="Deshpande S."/>
            <person name="Dai X."/>
            <person name="Doyle J.J."/>
            <person name="Dudez A.M."/>
            <person name="Farmer A.D."/>
            <person name="Fouteau S."/>
            <person name="Franken C."/>
            <person name="Gibelin C."/>
            <person name="Gish J."/>
            <person name="Goldstein S."/>
            <person name="Gonzalez A.J."/>
            <person name="Green P.J."/>
            <person name="Hallab A."/>
            <person name="Hartog M."/>
            <person name="Hua A."/>
            <person name="Humphray S.J."/>
            <person name="Jeong D.H."/>
            <person name="Jing Y."/>
            <person name="Jocker A."/>
            <person name="Kenton S.M."/>
            <person name="Kim D.J."/>
            <person name="Klee K."/>
            <person name="Lai H."/>
            <person name="Lang C."/>
            <person name="Lin S."/>
            <person name="Macmil S.L."/>
            <person name="Magdelenat G."/>
            <person name="Matthews L."/>
            <person name="McCorrison J."/>
            <person name="Monaghan E.L."/>
            <person name="Mun J.H."/>
            <person name="Najar F.Z."/>
            <person name="Nicholson C."/>
            <person name="Noirot C."/>
            <person name="O'Bleness M."/>
            <person name="Paule C.R."/>
            <person name="Poulain J."/>
            <person name="Prion F."/>
            <person name="Qin B."/>
            <person name="Qu C."/>
            <person name="Retzel E.F."/>
            <person name="Riddle C."/>
            <person name="Sallet E."/>
            <person name="Samain S."/>
            <person name="Samson N."/>
            <person name="Sanders I."/>
            <person name="Saurat O."/>
            <person name="Scarpelli C."/>
            <person name="Schiex T."/>
            <person name="Segurens B."/>
            <person name="Severin A.J."/>
            <person name="Sherrier D.J."/>
            <person name="Shi R."/>
            <person name="Sims S."/>
            <person name="Singer S.R."/>
            <person name="Sinharoy S."/>
            <person name="Sterck L."/>
            <person name="Viollet A."/>
            <person name="Wang B.B."/>
            <person name="Wang K."/>
            <person name="Wang M."/>
            <person name="Wang X."/>
            <person name="Warfsmann J."/>
            <person name="Weissenbach J."/>
            <person name="White D.D."/>
            <person name="White J.D."/>
            <person name="Wiley G.B."/>
            <person name="Wincker P."/>
            <person name="Xing Y."/>
            <person name="Yang L."/>
            <person name="Yao Z."/>
            <person name="Ying F."/>
            <person name="Zhai J."/>
            <person name="Zhou L."/>
            <person name="Zuber A."/>
            <person name="Denarie J."/>
            <person name="Dixon R.A."/>
            <person name="May G.D."/>
            <person name="Schwartz D.C."/>
            <person name="Rogers J."/>
            <person name="Quetier F."/>
            <person name="Town C.D."/>
            <person name="Roe B.A."/>
        </authorList>
    </citation>
    <scope>NUCLEOTIDE SEQUENCE [LARGE SCALE GENOMIC DNA]</scope>
    <source>
        <strain evidence="2">A17</strain>
        <strain evidence="3 4">cv. Jemalong A17</strain>
    </source>
</reference>
<evidence type="ECO:0000313" key="2">
    <source>
        <dbReference type="EMBL" id="KEH38972.1"/>
    </source>
</evidence>
<sequence length="95" mass="10884">MGIEPPNTHTFIHPIHLEQNPTLLNVYSKKPQSTESYKKALMKAKLRPSGPILYYPQFSKRLLLFPKVKKVPPTKYFPPPQALQSLPHPTLVDPK</sequence>
<protein>
    <submittedName>
        <fullName evidence="2 3">Uncharacterized protein</fullName>
    </submittedName>
</protein>
<evidence type="ECO:0000313" key="3">
    <source>
        <dbReference type="EnsemblPlants" id="KEH38972"/>
    </source>
</evidence>
<gene>
    <name evidence="2" type="ordered locus">MTR_2g086025</name>
</gene>
<reference evidence="2 4" key="2">
    <citation type="journal article" date="2014" name="BMC Genomics">
        <title>An improved genome release (version Mt4.0) for the model legume Medicago truncatula.</title>
        <authorList>
            <person name="Tang H."/>
            <person name="Krishnakumar V."/>
            <person name="Bidwell S."/>
            <person name="Rosen B."/>
            <person name="Chan A."/>
            <person name="Zhou S."/>
            <person name="Gentzbittel L."/>
            <person name="Childs K.L."/>
            <person name="Yandell M."/>
            <person name="Gundlach H."/>
            <person name="Mayer K.F."/>
            <person name="Schwartz D.C."/>
            <person name="Town C.D."/>
        </authorList>
    </citation>
    <scope>GENOME REANNOTATION</scope>
    <source>
        <strain evidence="2">A17</strain>
        <strain evidence="3 4">cv. Jemalong A17</strain>
    </source>
</reference>
<accession>A0A072VB21</accession>
<keyword evidence="4" id="KW-1185">Reference proteome</keyword>
<dbReference type="EnsemblPlants" id="KEH38972">
    <property type="protein sequence ID" value="KEH38972"/>
    <property type="gene ID" value="MTR_2g086025"/>
</dbReference>
<dbReference type="EMBL" id="CM001218">
    <property type="protein sequence ID" value="KEH38972.1"/>
    <property type="molecule type" value="Genomic_DNA"/>
</dbReference>
<proteinExistence type="predicted"/>
<evidence type="ECO:0000256" key="1">
    <source>
        <dbReference type="SAM" id="MobiDB-lite"/>
    </source>
</evidence>
<dbReference type="Proteomes" id="UP000002051">
    <property type="component" value="Chromosome 2"/>
</dbReference>
<reference evidence="3" key="3">
    <citation type="submission" date="2015-04" db="UniProtKB">
        <authorList>
            <consortium name="EnsemblPlants"/>
        </authorList>
    </citation>
    <scope>IDENTIFICATION</scope>
    <source>
        <strain evidence="3">cv. Jemalong A17</strain>
    </source>
</reference>
<dbReference type="HOGENOM" id="CLU_2375986_0_0_1"/>
<dbReference type="AlphaFoldDB" id="A0A072VB21"/>
<feature type="region of interest" description="Disordered" evidence="1">
    <location>
        <begin position="76"/>
        <end position="95"/>
    </location>
</feature>
<name>A0A072VB21_MEDTR</name>
<evidence type="ECO:0000313" key="4">
    <source>
        <dbReference type="Proteomes" id="UP000002051"/>
    </source>
</evidence>
<organism evidence="2 4">
    <name type="scientific">Medicago truncatula</name>
    <name type="common">Barrel medic</name>
    <name type="synonym">Medicago tribuloides</name>
    <dbReference type="NCBI Taxonomy" id="3880"/>
    <lineage>
        <taxon>Eukaryota</taxon>
        <taxon>Viridiplantae</taxon>
        <taxon>Streptophyta</taxon>
        <taxon>Embryophyta</taxon>
        <taxon>Tracheophyta</taxon>
        <taxon>Spermatophyta</taxon>
        <taxon>Magnoliopsida</taxon>
        <taxon>eudicotyledons</taxon>
        <taxon>Gunneridae</taxon>
        <taxon>Pentapetalae</taxon>
        <taxon>rosids</taxon>
        <taxon>fabids</taxon>
        <taxon>Fabales</taxon>
        <taxon>Fabaceae</taxon>
        <taxon>Papilionoideae</taxon>
        <taxon>50 kb inversion clade</taxon>
        <taxon>NPAAA clade</taxon>
        <taxon>Hologalegina</taxon>
        <taxon>IRL clade</taxon>
        <taxon>Trifolieae</taxon>
        <taxon>Medicago</taxon>
    </lineage>
</organism>